<feature type="transmembrane region" description="Helical" evidence="8">
    <location>
        <begin position="12"/>
        <end position="28"/>
    </location>
</feature>
<dbReference type="PANTHER" id="PTHR33908:SF11">
    <property type="entry name" value="MEMBRANE PROTEIN"/>
    <property type="match status" value="1"/>
</dbReference>
<feature type="transmembrane region" description="Helical" evidence="8">
    <location>
        <begin position="74"/>
        <end position="95"/>
    </location>
</feature>
<evidence type="ECO:0000256" key="4">
    <source>
        <dbReference type="ARBA" id="ARBA00022679"/>
    </source>
</evidence>
<comment type="subcellular location">
    <subcellularLocation>
        <location evidence="1">Cell membrane</location>
        <topology evidence="1">Multi-pass membrane protein</topology>
    </subcellularLocation>
</comment>
<evidence type="ECO:0000313" key="10">
    <source>
        <dbReference type="EMBL" id="XAE42654.1"/>
    </source>
</evidence>
<keyword evidence="3 10" id="KW-0328">Glycosyltransferase</keyword>
<feature type="transmembrane region" description="Helical" evidence="8">
    <location>
        <begin position="170"/>
        <end position="187"/>
    </location>
</feature>
<evidence type="ECO:0000313" key="11">
    <source>
        <dbReference type="Proteomes" id="UP001449795"/>
    </source>
</evidence>
<name>A0ABZ3D506_9PROT</name>
<dbReference type="GO" id="GO:0016757">
    <property type="term" value="F:glycosyltransferase activity"/>
    <property type="evidence" value="ECO:0007669"/>
    <property type="project" value="UniProtKB-KW"/>
</dbReference>
<evidence type="ECO:0000256" key="5">
    <source>
        <dbReference type="ARBA" id="ARBA00022692"/>
    </source>
</evidence>
<dbReference type="RefSeq" id="WP_342628315.1">
    <property type="nucleotide sequence ID" value="NZ_CP152276.1"/>
</dbReference>
<evidence type="ECO:0000256" key="6">
    <source>
        <dbReference type="ARBA" id="ARBA00022989"/>
    </source>
</evidence>
<evidence type="ECO:0000256" key="8">
    <source>
        <dbReference type="SAM" id="Phobius"/>
    </source>
</evidence>
<keyword evidence="6 8" id="KW-1133">Transmembrane helix</keyword>
<evidence type="ECO:0000259" key="9">
    <source>
        <dbReference type="Pfam" id="PF13231"/>
    </source>
</evidence>
<protein>
    <submittedName>
        <fullName evidence="10">Glycosyltransferase family 39 protein</fullName>
        <ecNumber evidence="10">2.4.-.-</ecNumber>
    </submittedName>
</protein>
<evidence type="ECO:0000256" key="3">
    <source>
        <dbReference type="ARBA" id="ARBA00022676"/>
    </source>
</evidence>
<feature type="transmembrane region" description="Helical" evidence="8">
    <location>
        <begin position="102"/>
        <end position="125"/>
    </location>
</feature>
<feature type="transmembrane region" description="Helical" evidence="8">
    <location>
        <begin position="193"/>
        <end position="212"/>
    </location>
</feature>
<keyword evidence="11" id="KW-1185">Reference proteome</keyword>
<dbReference type="EMBL" id="CP152276">
    <property type="protein sequence ID" value="XAE42654.1"/>
    <property type="molecule type" value="Genomic_DNA"/>
</dbReference>
<keyword evidence="2" id="KW-1003">Cell membrane</keyword>
<reference evidence="10 11" key="1">
    <citation type="submission" date="2024-04" db="EMBL/GenBank/DDBJ databases">
        <title>Complete genome sequence of Nguyenibacter vanlangesis HBCM-1154, a strain capable of nitrogen fixation, IAA production, and phosphorus solubilization isolated from sugarcane soil.</title>
        <authorList>
            <person name="MY HANH P."/>
        </authorList>
    </citation>
    <scope>NUCLEOTIDE SEQUENCE [LARGE SCALE GENOMIC DNA]</scope>
    <source>
        <strain evidence="10 11">HBCM 1154</strain>
    </source>
</reference>
<gene>
    <name evidence="10" type="ORF">AAC691_20810</name>
</gene>
<sequence length="504" mass="55300">MSNSVFRPELERFTVLFPFLVAFVHLFGNPHYGFFRDELYFIVCGRHPDYGYVDQPFVVPFLAAGSQAFGTSLFTLRAIPAACAAITVWATMVLARDMGARFWGVCLTGTTTALAPVLVAFGTVLGPDAVGTPAWTLAVLAVARALQGRAAFWIPAGVALGFAMETKDSALFLVLCLAGGVLLTGRWRDLLSFQFVIGAILAVAITLPNAVWQALHHWPMLELLKNGRERKNIILSPTQFVFQLASQASLIATIFLICGLVWSLCVNRWRWLGVTYLLLLLVMIVLHGKAYYLAPIDPCMLAAGGAAWSRCGAERRLTSVPMLTALVMTGCALLPLTMPILSERSVLAYRDWLKAHGLHFRPTEYGRTAPIGANFADMHGWRLLAYDVMRLRPKTAAGVPADIPIFASDYGLASAIEVFEPASDRSRVISGHNNYWIWGPGAPSHTVIDVGGTLVSHGLCGEARTLGTFHSIWALPVYQGLPILECLDLREPISESWLKLKHYW</sequence>
<dbReference type="PANTHER" id="PTHR33908">
    <property type="entry name" value="MANNOSYLTRANSFERASE YKCB-RELATED"/>
    <property type="match status" value="1"/>
</dbReference>
<keyword evidence="5 8" id="KW-0812">Transmembrane</keyword>
<dbReference type="Pfam" id="PF13231">
    <property type="entry name" value="PMT_2"/>
    <property type="match status" value="1"/>
</dbReference>
<evidence type="ECO:0000256" key="2">
    <source>
        <dbReference type="ARBA" id="ARBA00022475"/>
    </source>
</evidence>
<evidence type="ECO:0000256" key="7">
    <source>
        <dbReference type="ARBA" id="ARBA00023136"/>
    </source>
</evidence>
<organism evidence="10 11">
    <name type="scientific">Nguyenibacter vanlangensis</name>
    <dbReference type="NCBI Taxonomy" id="1216886"/>
    <lineage>
        <taxon>Bacteria</taxon>
        <taxon>Pseudomonadati</taxon>
        <taxon>Pseudomonadota</taxon>
        <taxon>Alphaproteobacteria</taxon>
        <taxon>Acetobacterales</taxon>
        <taxon>Acetobacteraceae</taxon>
        <taxon>Nguyenibacter</taxon>
    </lineage>
</organism>
<keyword evidence="4 10" id="KW-0808">Transferase</keyword>
<feature type="transmembrane region" description="Helical" evidence="8">
    <location>
        <begin position="268"/>
        <end position="286"/>
    </location>
</feature>
<proteinExistence type="predicted"/>
<dbReference type="InterPro" id="IPR050297">
    <property type="entry name" value="LipidA_mod_glycosyltrf_83"/>
</dbReference>
<feature type="transmembrane region" description="Helical" evidence="8">
    <location>
        <begin position="233"/>
        <end position="262"/>
    </location>
</feature>
<evidence type="ECO:0000256" key="1">
    <source>
        <dbReference type="ARBA" id="ARBA00004651"/>
    </source>
</evidence>
<feature type="domain" description="Glycosyltransferase RgtA/B/C/D-like" evidence="9">
    <location>
        <begin position="54"/>
        <end position="212"/>
    </location>
</feature>
<accession>A0ABZ3D506</accession>
<dbReference type="EC" id="2.4.-.-" evidence="10"/>
<dbReference type="Proteomes" id="UP001449795">
    <property type="component" value="Chromosome"/>
</dbReference>
<dbReference type="InterPro" id="IPR038731">
    <property type="entry name" value="RgtA/B/C-like"/>
</dbReference>
<keyword evidence="7 8" id="KW-0472">Membrane</keyword>